<evidence type="ECO:0000259" key="2">
    <source>
        <dbReference type="Pfam" id="PF03787"/>
    </source>
</evidence>
<dbReference type="PANTHER" id="PTHR36700:SF1">
    <property type="entry name" value="CRISPR SYSTEM CMR SUBUNIT CMR4"/>
    <property type="match status" value="1"/>
</dbReference>
<accession>A0A5C6C3S9</accession>
<dbReference type="Proteomes" id="UP000319908">
    <property type="component" value="Unassembled WGS sequence"/>
</dbReference>
<dbReference type="RefSeq" id="WP_146404928.1">
    <property type="nucleotide sequence ID" value="NZ_SJPU01000001.1"/>
</dbReference>
<comment type="caution">
    <text evidence="3">The sequence shown here is derived from an EMBL/GenBank/DDBJ whole genome shotgun (WGS) entry which is preliminary data.</text>
</comment>
<proteinExistence type="predicted"/>
<evidence type="ECO:0000313" key="4">
    <source>
        <dbReference type="Proteomes" id="UP000319908"/>
    </source>
</evidence>
<dbReference type="GO" id="GO:0051607">
    <property type="term" value="P:defense response to virus"/>
    <property type="evidence" value="ECO:0007669"/>
    <property type="project" value="UniProtKB-KW"/>
</dbReference>
<dbReference type="InterPro" id="IPR013410">
    <property type="entry name" value="CRISPR-assoc_RAMP_Cmr4"/>
</dbReference>
<dbReference type="OrthoDB" id="9789361at2"/>
<dbReference type="NCBIfam" id="TIGR02580">
    <property type="entry name" value="cas_RAMP_Cmr4"/>
    <property type="match status" value="1"/>
</dbReference>
<name>A0A5C6C3S9_9BACT</name>
<dbReference type="InterPro" id="IPR005537">
    <property type="entry name" value="RAMP_III_fam"/>
</dbReference>
<dbReference type="EMBL" id="SJPU01000001">
    <property type="protein sequence ID" value="TWU17954.1"/>
    <property type="molecule type" value="Genomic_DNA"/>
</dbReference>
<gene>
    <name evidence="3" type="ORF">Poly21_01060</name>
</gene>
<protein>
    <submittedName>
        <fullName evidence="3">RAMP superfamily protein</fullName>
    </submittedName>
</protein>
<dbReference type="AlphaFoldDB" id="A0A5C6C3S9"/>
<dbReference type="PANTHER" id="PTHR36700">
    <property type="entry name" value="CRISPR SYSTEM CMR SUBUNIT CMR4"/>
    <property type="match status" value="1"/>
</dbReference>
<organism evidence="3 4">
    <name type="scientific">Allorhodopirellula heiligendammensis</name>
    <dbReference type="NCBI Taxonomy" id="2714739"/>
    <lineage>
        <taxon>Bacteria</taxon>
        <taxon>Pseudomonadati</taxon>
        <taxon>Planctomycetota</taxon>
        <taxon>Planctomycetia</taxon>
        <taxon>Pirellulales</taxon>
        <taxon>Pirellulaceae</taxon>
        <taxon>Allorhodopirellula</taxon>
    </lineage>
</organism>
<keyword evidence="1" id="KW-0051">Antiviral defense</keyword>
<feature type="domain" description="CRISPR type III-associated protein" evidence="2">
    <location>
        <begin position="10"/>
        <end position="260"/>
    </location>
</feature>
<evidence type="ECO:0000313" key="3">
    <source>
        <dbReference type="EMBL" id="TWU17954.1"/>
    </source>
</evidence>
<keyword evidence="4" id="KW-1185">Reference proteome</keyword>
<sequence>MNSRLFGMLAETSVHPGGGQDAGFVDLPVAREKATDYPVIVGSSLKGAIKDAMRDVQLKNIDQIFGRQENAGQLIVGDARLLLLPVRSLQGAYRWTTCSQLLNRFSRDAARTGVGGLGKIPRIGDGDCMCTVATGKPVYLEERQFDSIGEVDGSIIEMIRPLMPSVSDFLHERLVVLSDDDFAWFARYGLSVNARNQLDIETKTSKNLWYEETLPPDSLFYCILSDRGPGVKAVAAIESKLNESGYLQVGGNQTVGQGVFAVTPISSDASPEAAV</sequence>
<reference evidence="3 4" key="1">
    <citation type="journal article" date="2020" name="Antonie Van Leeuwenhoek">
        <title>Rhodopirellula heiligendammensis sp. nov., Rhodopirellula pilleata sp. nov., and Rhodopirellula solitaria sp. nov. isolated from natural or artificial marine surfaces in Northern Germany and California, USA, and emended description of the genus Rhodopirellula.</title>
        <authorList>
            <person name="Kallscheuer N."/>
            <person name="Wiegand S."/>
            <person name="Jogler M."/>
            <person name="Boedeker C."/>
            <person name="Peeters S.H."/>
            <person name="Rast P."/>
            <person name="Heuer A."/>
            <person name="Jetten M.S.M."/>
            <person name="Rohde M."/>
            <person name="Jogler C."/>
        </authorList>
    </citation>
    <scope>NUCLEOTIDE SEQUENCE [LARGE SCALE GENOMIC DNA]</scope>
    <source>
        <strain evidence="3 4">Poly21</strain>
    </source>
</reference>
<dbReference type="Pfam" id="PF03787">
    <property type="entry name" value="RAMPs"/>
    <property type="match status" value="1"/>
</dbReference>
<evidence type="ECO:0000256" key="1">
    <source>
        <dbReference type="ARBA" id="ARBA00023118"/>
    </source>
</evidence>